<dbReference type="InterPro" id="IPR036388">
    <property type="entry name" value="WH-like_DNA-bd_sf"/>
</dbReference>
<name>A0A7H0H4N6_9ACTN</name>
<feature type="domain" description="HTH marR-type" evidence="2">
    <location>
        <begin position="22"/>
        <end position="66"/>
    </location>
</feature>
<evidence type="ECO:0000313" key="4">
    <source>
        <dbReference type="Proteomes" id="UP000516117"/>
    </source>
</evidence>
<dbReference type="GO" id="GO:0003700">
    <property type="term" value="F:DNA-binding transcription factor activity"/>
    <property type="evidence" value="ECO:0007669"/>
    <property type="project" value="InterPro"/>
</dbReference>
<dbReference type="Pfam" id="PF12802">
    <property type="entry name" value="MarR_2"/>
    <property type="match status" value="1"/>
</dbReference>
<proteinExistence type="inferred from homology"/>
<dbReference type="Gene3D" id="3.30.420.40">
    <property type="match status" value="2"/>
</dbReference>
<dbReference type="InterPro" id="IPR000835">
    <property type="entry name" value="HTH_MarR-typ"/>
</dbReference>
<dbReference type="AlphaFoldDB" id="A0A7H0H4N6"/>
<dbReference type="KEGG" id="tdf:H9L22_15130"/>
<protein>
    <submittedName>
        <fullName evidence="3">ROK family transcriptional regulator</fullName>
    </submittedName>
</protein>
<dbReference type="Proteomes" id="UP000516117">
    <property type="component" value="Chromosome"/>
</dbReference>
<dbReference type="InterPro" id="IPR000600">
    <property type="entry name" value="ROK"/>
</dbReference>
<dbReference type="InterPro" id="IPR043129">
    <property type="entry name" value="ATPase_NBD"/>
</dbReference>
<dbReference type="Pfam" id="PF00480">
    <property type="entry name" value="ROK"/>
    <property type="match status" value="1"/>
</dbReference>
<accession>A0A7H0H4N6</accession>
<dbReference type="EMBL" id="CP060789">
    <property type="protein sequence ID" value="QNP55502.1"/>
    <property type="molecule type" value="Genomic_DNA"/>
</dbReference>
<organism evidence="3 4">
    <name type="scientific">Tessaracoccus defluvii</name>
    <dbReference type="NCBI Taxonomy" id="1285901"/>
    <lineage>
        <taxon>Bacteria</taxon>
        <taxon>Bacillati</taxon>
        <taxon>Actinomycetota</taxon>
        <taxon>Actinomycetes</taxon>
        <taxon>Propionibacteriales</taxon>
        <taxon>Propionibacteriaceae</taxon>
        <taxon>Tessaracoccus</taxon>
    </lineage>
</organism>
<dbReference type="Gene3D" id="1.10.10.10">
    <property type="entry name" value="Winged helix-like DNA-binding domain superfamily/Winged helix DNA-binding domain"/>
    <property type="match status" value="1"/>
</dbReference>
<dbReference type="PANTHER" id="PTHR18964">
    <property type="entry name" value="ROK (REPRESSOR, ORF, KINASE) FAMILY"/>
    <property type="match status" value="1"/>
</dbReference>
<dbReference type="PANTHER" id="PTHR18964:SF149">
    <property type="entry name" value="BIFUNCTIONAL UDP-N-ACETYLGLUCOSAMINE 2-EPIMERASE_N-ACETYLMANNOSAMINE KINASE"/>
    <property type="match status" value="1"/>
</dbReference>
<gene>
    <name evidence="3" type="ORF">H9L22_15130</name>
</gene>
<dbReference type="SUPFAM" id="SSF46785">
    <property type="entry name" value="Winged helix' DNA-binding domain"/>
    <property type="match status" value="1"/>
</dbReference>
<dbReference type="InterPro" id="IPR036390">
    <property type="entry name" value="WH_DNA-bd_sf"/>
</dbReference>
<sequence length="396" mass="40763">MATRGETGLTQASVRSTNLQLVLGAIQRGAGAVSRADIAAQLGMTRSTVSRLVDDLVLGRLVAEGTAVSGARGRPAVPLAIRAGTVVSLGLEINVERLVATVVDLAGNLIASVQRTVEVRDIGTAEAMRQLAGIAGEALAAAPTDARIVGAVLALPGLVDRDGTTVLRAPNLGWDGLQPVADWDLTTDDGPLPLRIANDIDCSALTVLREQPGESFLYITGEVGIGSAISLAGQLLTGPHGWASELGHVCVDPHGVRCGCGATGCLETVVGQRALLHRAGQPDMEAYLAALEAGDQTAATVLDEVIVALGIAVGGALNLIDVTAVKLGGHLGQLEPWLAARLADEIHDRVLWSDHSTIEITTVAEAPLRAAMGAGLSALARVTNDPASWIEPLIDR</sequence>
<dbReference type="RefSeq" id="WP_187720632.1">
    <property type="nucleotide sequence ID" value="NZ_BAABBL010000009.1"/>
</dbReference>
<evidence type="ECO:0000313" key="3">
    <source>
        <dbReference type="EMBL" id="QNP55502.1"/>
    </source>
</evidence>
<reference evidence="3 4" key="1">
    <citation type="submission" date="2020-08" db="EMBL/GenBank/DDBJ databases">
        <title>Genome sequence of Tessaracoccus defluvii JCM 17540T.</title>
        <authorList>
            <person name="Hyun D.-W."/>
            <person name="Bae J.-W."/>
        </authorList>
    </citation>
    <scope>NUCLEOTIDE SEQUENCE [LARGE SCALE GENOMIC DNA]</scope>
    <source>
        <strain evidence="3 4">JCM 17540</strain>
    </source>
</reference>
<comment type="similarity">
    <text evidence="1">Belongs to the ROK (NagC/XylR) family.</text>
</comment>
<evidence type="ECO:0000259" key="2">
    <source>
        <dbReference type="Pfam" id="PF12802"/>
    </source>
</evidence>
<evidence type="ECO:0000256" key="1">
    <source>
        <dbReference type="ARBA" id="ARBA00006479"/>
    </source>
</evidence>
<dbReference type="SUPFAM" id="SSF53067">
    <property type="entry name" value="Actin-like ATPase domain"/>
    <property type="match status" value="1"/>
</dbReference>
<keyword evidence="4" id="KW-1185">Reference proteome</keyword>